<evidence type="ECO:0008006" key="4">
    <source>
        <dbReference type="Google" id="ProtNLM"/>
    </source>
</evidence>
<name>A0A6F8VI45_9PROT</name>
<proteinExistence type="predicted"/>
<dbReference type="Pfam" id="PF04246">
    <property type="entry name" value="RseC_MucC"/>
    <property type="match status" value="1"/>
</dbReference>
<organism evidence="2 3">
    <name type="scientific">Sulfurimicrobium lacus</name>
    <dbReference type="NCBI Taxonomy" id="2715678"/>
    <lineage>
        <taxon>Bacteria</taxon>
        <taxon>Pseudomonadati</taxon>
        <taxon>Pseudomonadota</taxon>
        <taxon>Betaproteobacteria</taxon>
        <taxon>Nitrosomonadales</taxon>
        <taxon>Sulfuricellaceae</taxon>
        <taxon>Sulfurimicrobium</taxon>
    </lineage>
</organism>
<feature type="transmembrane region" description="Helical" evidence="1">
    <location>
        <begin position="121"/>
        <end position="139"/>
    </location>
</feature>
<dbReference type="KEGG" id="slac:SKTS_36530"/>
<gene>
    <name evidence="2" type="ORF">SKTS_36530</name>
</gene>
<dbReference type="InterPro" id="IPR007359">
    <property type="entry name" value="SigmaE_reg_RseC_MucC"/>
</dbReference>
<dbReference type="AlphaFoldDB" id="A0A6F8VI45"/>
<accession>A0A6F8VI45</accession>
<keyword evidence="1" id="KW-0472">Membrane</keyword>
<dbReference type="PIRSF" id="PIRSF004923">
    <property type="entry name" value="RseC"/>
    <property type="match status" value="1"/>
</dbReference>
<dbReference type="EMBL" id="AP022853">
    <property type="protein sequence ID" value="BCB28767.1"/>
    <property type="molecule type" value="Genomic_DNA"/>
</dbReference>
<keyword evidence="3" id="KW-1185">Reference proteome</keyword>
<evidence type="ECO:0000313" key="2">
    <source>
        <dbReference type="EMBL" id="BCB28767.1"/>
    </source>
</evidence>
<dbReference type="PANTHER" id="PTHR35867:SF1">
    <property type="entry name" value="PROTEIN RSEC"/>
    <property type="match status" value="1"/>
</dbReference>
<evidence type="ECO:0000313" key="3">
    <source>
        <dbReference type="Proteomes" id="UP000502260"/>
    </source>
</evidence>
<dbReference type="RefSeq" id="WP_244617395.1">
    <property type="nucleotide sequence ID" value="NZ_AP022853.1"/>
</dbReference>
<sequence>MNVPTDDNLDFSAPAMVEGFATVVAVDGGMAWLEPEQTGSCGSCASSSACGAKGIGTAASRLEARRFQLDNHAGLAVGERVVVGIREHALVKASLTAYAIPLAAMLGAGALAQWAADSDGITMAAMVAGLLIGLGLARLSASRLSSRGDLAPRFLRRANVGVVCKIS</sequence>
<dbReference type="Proteomes" id="UP000502260">
    <property type="component" value="Chromosome"/>
</dbReference>
<dbReference type="PANTHER" id="PTHR35867">
    <property type="entry name" value="PROTEIN RSEC"/>
    <property type="match status" value="1"/>
</dbReference>
<feature type="transmembrane region" description="Helical" evidence="1">
    <location>
        <begin position="95"/>
        <end position="115"/>
    </location>
</feature>
<dbReference type="InterPro" id="IPR026268">
    <property type="entry name" value="RseC"/>
</dbReference>
<reference evidence="3" key="1">
    <citation type="submission" date="2020-03" db="EMBL/GenBank/DDBJ databases">
        <title>Complete genome sequence of sulfur-oxidizing bacterium skT11.</title>
        <authorList>
            <person name="Kanda M."/>
            <person name="Kojima H."/>
            <person name="Fukui M."/>
        </authorList>
    </citation>
    <scope>NUCLEOTIDE SEQUENCE [LARGE SCALE GENOMIC DNA]</scope>
    <source>
        <strain evidence="3">skT11</strain>
    </source>
</reference>
<keyword evidence="1" id="KW-1133">Transmembrane helix</keyword>
<evidence type="ECO:0000256" key="1">
    <source>
        <dbReference type="SAM" id="Phobius"/>
    </source>
</evidence>
<keyword evidence="1" id="KW-0812">Transmembrane</keyword>
<protein>
    <recommendedName>
        <fullName evidence="4">Fis family transcriptional regulator</fullName>
    </recommendedName>
</protein>